<accession>A0A182D2S5</accession>
<name>A0A182D2S5_BLAVI</name>
<evidence type="ECO:0000313" key="1">
    <source>
        <dbReference type="EMBL" id="BAR99042.1"/>
    </source>
</evidence>
<protein>
    <submittedName>
        <fullName evidence="1">Uncharacterized protein</fullName>
    </submittedName>
</protein>
<sequence>MDGDQPRRAAAVRKGPLAAEFCSPRGISCHGGATRWIEPVAPTLGLCSELLDYDCDTRA</sequence>
<organism evidence="1">
    <name type="scientific">Blastochloris viridis</name>
    <name type="common">Rhodopseudomonas viridis</name>
    <dbReference type="NCBI Taxonomy" id="1079"/>
    <lineage>
        <taxon>Bacteria</taxon>
        <taxon>Pseudomonadati</taxon>
        <taxon>Pseudomonadota</taxon>
        <taxon>Alphaproteobacteria</taxon>
        <taxon>Hyphomicrobiales</taxon>
        <taxon>Blastochloridaceae</taxon>
        <taxon>Blastochloris</taxon>
    </lineage>
</organism>
<proteinExistence type="predicted"/>
<gene>
    <name evidence="1" type="ORF">BV133_1449</name>
</gene>
<dbReference type="EMBL" id="AP014854">
    <property type="protein sequence ID" value="BAR99042.1"/>
    <property type="molecule type" value="Genomic_DNA"/>
</dbReference>
<dbReference type="AlphaFoldDB" id="A0A182D2S5"/>
<reference evidence="1" key="1">
    <citation type="journal article" date="2015" name="Genome Announc.">
        <title>Complete Genome Sequence of the Bacteriochlorophyll b-Producing Photosynthetic Bacterium Blastochloris viridis.</title>
        <authorList>
            <person name="Tsukatani Y."/>
            <person name="Hirose Y."/>
            <person name="Harada J."/>
            <person name="Misawa N."/>
            <person name="Mori K."/>
            <person name="Inoue K."/>
            <person name="Tamiaki H."/>
        </authorList>
    </citation>
    <scope>NUCLEOTIDE SEQUENCE [LARGE SCALE GENOMIC DNA]</scope>
    <source>
        <strain evidence="1">DSM 133</strain>
    </source>
</reference>